<dbReference type="SUPFAM" id="SSF53098">
    <property type="entry name" value="Ribonuclease H-like"/>
    <property type="match status" value="1"/>
</dbReference>
<dbReference type="InterPro" id="IPR036397">
    <property type="entry name" value="RNaseH_sf"/>
</dbReference>
<protein>
    <submittedName>
        <fullName evidence="3">(Perigord truffle) hypothetical protein</fullName>
    </submittedName>
</protein>
<dbReference type="GO" id="GO:0000403">
    <property type="term" value="F:Y-form DNA binding"/>
    <property type="evidence" value="ECO:0007669"/>
    <property type="project" value="TreeGrafter"/>
</dbReference>
<feature type="region of interest" description="Disordered" evidence="1">
    <location>
        <begin position="1"/>
        <end position="113"/>
    </location>
</feature>
<dbReference type="Gene3D" id="3.30.420.10">
    <property type="entry name" value="Ribonuclease H-like superfamily/Ribonuclease H"/>
    <property type="match status" value="1"/>
</dbReference>
<dbReference type="GO" id="GO:0004520">
    <property type="term" value="F:DNA endonuclease activity"/>
    <property type="evidence" value="ECO:0007669"/>
    <property type="project" value="TreeGrafter"/>
</dbReference>
<dbReference type="AlphaFoldDB" id="D5GH65"/>
<dbReference type="EMBL" id="FN430308">
    <property type="protein sequence ID" value="CAZ83890.1"/>
    <property type="molecule type" value="Genomic_DNA"/>
</dbReference>
<dbReference type="HOGENOM" id="CLU_814298_0_0_1"/>
<name>D5GH65_TUBMM</name>
<dbReference type="InterPro" id="IPR015242">
    <property type="entry name" value="Ydc2_cat"/>
</dbReference>
<dbReference type="InParanoid" id="D5GH65"/>
<dbReference type="InterPro" id="IPR039197">
    <property type="entry name" value="Mrs1/Cce1"/>
</dbReference>
<proteinExistence type="predicted"/>
<evidence type="ECO:0000313" key="3">
    <source>
        <dbReference type="EMBL" id="CAZ83890.1"/>
    </source>
</evidence>
<dbReference type="Pfam" id="PF09159">
    <property type="entry name" value="Ydc2-catalyt"/>
    <property type="match status" value="1"/>
</dbReference>
<dbReference type="Proteomes" id="UP000006911">
    <property type="component" value="Unassembled WGS sequence"/>
</dbReference>
<gene>
    <name evidence="3" type="ORF">GSTUM_00007767001</name>
</gene>
<accession>D5GH65</accession>
<reference evidence="3 4" key="1">
    <citation type="journal article" date="2010" name="Nature">
        <title>Perigord black truffle genome uncovers evolutionary origins and mechanisms of symbiosis.</title>
        <authorList>
            <person name="Martin F."/>
            <person name="Kohler A."/>
            <person name="Murat C."/>
            <person name="Balestrini R."/>
            <person name="Coutinho P.M."/>
            <person name="Jaillon O."/>
            <person name="Montanini B."/>
            <person name="Morin E."/>
            <person name="Noel B."/>
            <person name="Percudani R."/>
            <person name="Porcel B."/>
            <person name="Rubini A."/>
            <person name="Amicucci A."/>
            <person name="Amselem J."/>
            <person name="Anthouard V."/>
            <person name="Arcioni S."/>
            <person name="Artiguenave F."/>
            <person name="Aury J.M."/>
            <person name="Ballario P."/>
            <person name="Bolchi A."/>
            <person name="Brenna A."/>
            <person name="Brun A."/>
            <person name="Buee M."/>
            <person name="Cantarel B."/>
            <person name="Chevalier G."/>
            <person name="Couloux A."/>
            <person name="Da Silva C."/>
            <person name="Denoeud F."/>
            <person name="Duplessis S."/>
            <person name="Ghignone S."/>
            <person name="Hilselberger B."/>
            <person name="Iotti M."/>
            <person name="Marcais B."/>
            <person name="Mello A."/>
            <person name="Miranda M."/>
            <person name="Pacioni G."/>
            <person name="Quesneville H."/>
            <person name="Riccioni C."/>
            <person name="Ruotolo R."/>
            <person name="Splivallo R."/>
            <person name="Stocchi V."/>
            <person name="Tisserant E."/>
            <person name="Viscomi A.R."/>
            <person name="Zambonelli A."/>
            <person name="Zampieri E."/>
            <person name="Henrissat B."/>
            <person name="Lebrun M.H."/>
            <person name="Paolocci F."/>
            <person name="Bonfante P."/>
            <person name="Ottonello S."/>
            <person name="Wincker P."/>
        </authorList>
    </citation>
    <scope>NUCLEOTIDE SEQUENCE [LARGE SCALE GENOMIC DNA]</scope>
    <source>
        <strain evidence="3 4">Mel28</strain>
    </source>
</reference>
<dbReference type="GO" id="GO:0005739">
    <property type="term" value="C:mitochondrion"/>
    <property type="evidence" value="ECO:0007669"/>
    <property type="project" value="TreeGrafter"/>
</dbReference>
<dbReference type="GO" id="GO:0070336">
    <property type="term" value="F:flap-structured DNA binding"/>
    <property type="evidence" value="ECO:0007669"/>
    <property type="project" value="TreeGrafter"/>
</dbReference>
<dbReference type="PANTHER" id="PTHR28072:SF1">
    <property type="entry name" value="CRUCIFORM CUTTING ENDONUCLEASE 1, MITOCHONDRIAL-RELATED"/>
    <property type="match status" value="1"/>
</dbReference>
<dbReference type="GO" id="GO:0000402">
    <property type="term" value="F:crossed form four-way junction DNA binding"/>
    <property type="evidence" value="ECO:0007669"/>
    <property type="project" value="TreeGrafter"/>
</dbReference>
<evidence type="ECO:0000259" key="2">
    <source>
        <dbReference type="Pfam" id="PF09159"/>
    </source>
</evidence>
<dbReference type="GeneID" id="9182595"/>
<dbReference type="RefSeq" id="XP_002839699.1">
    <property type="nucleotide sequence ID" value="XM_002839653.1"/>
</dbReference>
<evidence type="ECO:0000256" key="1">
    <source>
        <dbReference type="SAM" id="MobiDB-lite"/>
    </source>
</evidence>
<dbReference type="InterPro" id="IPR012337">
    <property type="entry name" value="RNaseH-like_sf"/>
</dbReference>
<sequence>MSQFMEELKGLVPGLNTGAQTKARKDLQVAEASVGMEQLAASRNWGQTLSERLKMTGKSRSMESAQEGPGSSPRLGESYAMMEEQSDLDSAPAVTRSSSSSSSVSKKKRKPQDLDELRQILAESLAERDANPPLKPIKESFEPAIFAVHANNFCRSLLQRFPPLDAILIEQQRIKSGAGIAVVEWIVHVNRFEAMIHATLRCLRDERRISASVESVSPARVMDYWIDEGIKVMSRVRRRTAGGEMAYVERKVSGPNKTKMQKIALVSEWVEEGMTFDVAEGLEDIADHFVRPQAGVRKKVVKLDDLADCLLQGLAWAEWQENRRKFADGTLLDELEIRTEK</sequence>
<dbReference type="PANTHER" id="PTHR28072">
    <property type="entry name" value="CRUCIFORM CUTTING ENDONUCLEASE 1, MITOCHONDRIAL-RELATED"/>
    <property type="match status" value="1"/>
</dbReference>
<organism evidence="3 4">
    <name type="scientific">Tuber melanosporum (strain Mel28)</name>
    <name type="common">Perigord black truffle</name>
    <dbReference type="NCBI Taxonomy" id="656061"/>
    <lineage>
        <taxon>Eukaryota</taxon>
        <taxon>Fungi</taxon>
        <taxon>Dikarya</taxon>
        <taxon>Ascomycota</taxon>
        <taxon>Pezizomycotina</taxon>
        <taxon>Pezizomycetes</taxon>
        <taxon>Pezizales</taxon>
        <taxon>Tuberaceae</taxon>
        <taxon>Tuber</taxon>
    </lineage>
</organism>
<feature type="domain" description="Mitochondrial resolvase Ydc2 catalytic" evidence="2">
    <location>
        <begin position="99"/>
        <end position="326"/>
    </location>
</feature>
<dbReference type="KEGG" id="tml:GSTUM_00007767001"/>
<keyword evidence="4" id="KW-1185">Reference proteome</keyword>
<evidence type="ECO:0000313" key="4">
    <source>
        <dbReference type="Proteomes" id="UP000006911"/>
    </source>
</evidence>